<reference evidence="2 3" key="1">
    <citation type="submission" date="2019-01" db="EMBL/GenBank/DDBJ databases">
        <title>Draft genome sequences of three monokaryotic isolates of the white-rot basidiomycete fungus Dichomitus squalens.</title>
        <authorList>
            <consortium name="DOE Joint Genome Institute"/>
            <person name="Lopez S.C."/>
            <person name="Andreopoulos B."/>
            <person name="Pangilinan J."/>
            <person name="Lipzen A."/>
            <person name="Riley R."/>
            <person name="Ahrendt S."/>
            <person name="Ng V."/>
            <person name="Barry K."/>
            <person name="Daum C."/>
            <person name="Grigoriev I.V."/>
            <person name="Hilden K.S."/>
            <person name="Makela M.R."/>
            <person name="de Vries R.P."/>
        </authorList>
    </citation>
    <scope>NUCLEOTIDE SEQUENCE [LARGE SCALE GENOMIC DNA]</scope>
    <source>
        <strain evidence="2 3">CBS 464.89</strain>
    </source>
</reference>
<protein>
    <submittedName>
        <fullName evidence="2">Uncharacterized protein</fullName>
    </submittedName>
</protein>
<evidence type="ECO:0000313" key="3">
    <source>
        <dbReference type="Proteomes" id="UP000292082"/>
    </source>
</evidence>
<keyword evidence="3" id="KW-1185">Reference proteome</keyword>
<accession>A0A4Q9Q0M5</accession>
<gene>
    <name evidence="2" type="ORF">BD310DRAFT_922464</name>
</gene>
<proteinExistence type="predicted"/>
<dbReference type="AlphaFoldDB" id="A0A4Q9Q0M5"/>
<dbReference type="EMBL" id="ML145103">
    <property type="protein sequence ID" value="TBU60683.1"/>
    <property type="molecule type" value="Genomic_DNA"/>
</dbReference>
<organism evidence="2 3">
    <name type="scientific">Dichomitus squalens</name>
    <dbReference type="NCBI Taxonomy" id="114155"/>
    <lineage>
        <taxon>Eukaryota</taxon>
        <taxon>Fungi</taxon>
        <taxon>Dikarya</taxon>
        <taxon>Basidiomycota</taxon>
        <taxon>Agaricomycotina</taxon>
        <taxon>Agaricomycetes</taxon>
        <taxon>Polyporales</taxon>
        <taxon>Polyporaceae</taxon>
        <taxon>Dichomitus</taxon>
    </lineage>
</organism>
<sequence>MTSPLATERRRNTTQAANFCICRQKPEARATYNHTRYRNRQSYKPLRRALVASETVAPGRLQASEARTTQRRRT</sequence>
<name>A0A4Q9Q0M5_9APHY</name>
<feature type="region of interest" description="Disordered" evidence="1">
    <location>
        <begin position="55"/>
        <end position="74"/>
    </location>
</feature>
<evidence type="ECO:0000256" key="1">
    <source>
        <dbReference type="SAM" id="MobiDB-lite"/>
    </source>
</evidence>
<dbReference type="Proteomes" id="UP000292082">
    <property type="component" value="Unassembled WGS sequence"/>
</dbReference>
<evidence type="ECO:0000313" key="2">
    <source>
        <dbReference type="EMBL" id="TBU60683.1"/>
    </source>
</evidence>